<dbReference type="EMBL" id="RBVV01000005">
    <property type="protein sequence ID" value="RNJ60741.1"/>
    <property type="molecule type" value="Genomic_DNA"/>
</dbReference>
<dbReference type="SUPFAM" id="SSF56112">
    <property type="entry name" value="Protein kinase-like (PK-like)"/>
    <property type="match status" value="1"/>
</dbReference>
<dbReference type="Proteomes" id="UP000267145">
    <property type="component" value="Unassembled WGS sequence"/>
</dbReference>
<evidence type="ECO:0000313" key="2">
    <source>
        <dbReference type="Proteomes" id="UP000267145"/>
    </source>
</evidence>
<organism evidence="1 2">
    <name type="scientific">Verticillium nonalfalfae</name>
    <dbReference type="NCBI Taxonomy" id="1051616"/>
    <lineage>
        <taxon>Eukaryota</taxon>
        <taxon>Fungi</taxon>
        <taxon>Dikarya</taxon>
        <taxon>Ascomycota</taxon>
        <taxon>Pezizomycotina</taxon>
        <taxon>Sordariomycetes</taxon>
        <taxon>Hypocreomycetidae</taxon>
        <taxon>Glomerellales</taxon>
        <taxon>Plectosphaerellaceae</taxon>
        <taxon>Verticillium</taxon>
    </lineage>
</organism>
<dbReference type="InterPro" id="IPR011009">
    <property type="entry name" value="Kinase-like_dom_sf"/>
</dbReference>
<reference evidence="1 2" key="1">
    <citation type="submission" date="2018-10" db="EMBL/GenBank/DDBJ databases">
        <title>Genome sequence of Verticillium nonalfalfae VnAa140.</title>
        <authorList>
            <person name="Stajich J.E."/>
            <person name="Kasson M.T."/>
        </authorList>
    </citation>
    <scope>NUCLEOTIDE SEQUENCE [LARGE SCALE GENOMIC DNA]</scope>
    <source>
        <strain evidence="1 2">VnAa140</strain>
    </source>
</reference>
<evidence type="ECO:0000313" key="1">
    <source>
        <dbReference type="EMBL" id="RNJ60741.1"/>
    </source>
</evidence>
<dbReference type="GeneID" id="39610501"/>
<evidence type="ECO:0008006" key="3">
    <source>
        <dbReference type="Google" id="ProtNLM"/>
    </source>
</evidence>
<keyword evidence="2" id="KW-1185">Reference proteome</keyword>
<dbReference type="STRING" id="1051616.A0A3M9YL26"/>
<name>A0A3M9YL26_9PEZI</name>
<protein>
    <recommendedName>
        <fullName evidence="3">Aminoglycoside phosphotransferase domain-containing protein</fullName>
    </recommendedName>
</protein>
<gene>
    <name evidence="1" type="ORF">D7B24_006812</name>
</gene>
<dbReference type="RefSeq" id="XP_028498899.1">
    <property type="nucleotide sequence ID" value="XM_028640933.1"/>
</dbReference>
<sequence>MSAIRPHGPRSLRHMSYTDAIRGAEIYNFYQNCVLEQTTETDTVLAIKVKPLGALDPSEANMMQYTARNGILAPNVRGVYDIVTAKPIARVLVSERVPGAPLADVWLDMNDAEKPNVEDHLRTQLARMRAYKLWAVCRRKGI</sequence>
<proteinExistence type="predicted"/>
<accession>A0A3M9YL26</accession>
<dbReference type="AlphaFoldDB" id="A0A3M9YL26"/>
<comment type="caution">
    <text evidence="1">The sequence shown here is derived from an EMBL/GenBank/DDBJ whole genome shotgun (WGS) entry which is preliminary data.</text>
</comment>